<evidence type="ECO:0000256" key="1">
    <source>
        <dbReference type="ARBA" id="ARBA00006484"/>
    </source>
</evidence>
<dbReference type="PROSITE" id="PS00061">
    <property type="entry name" value="ADH_SHORT"/>
    <property type="match status" value="1"/>
</dbReference>
<evidence type="ECO:0000256" key="3">
    <source>
        <dbReference type="RuleBase" id="RU000363"/>
    </source>
</evidence>
<dbReference type="InterPro" id="IPR020904">
    <property type="entry name" value="Sc_DH/Rdtase_CS"/>
</dbReference>
<evidence type="ECO:0000256" key="2">
    <source>
        <dbReference type="ARBA" id="ARBA00023002"/>
    </source>
</evidence>
<dbReference type="Proteomes" id="UP000316801">
    <property type="component" value="Unassembled WGS sequence"/>
</dbReference>
<dbReference type="Gene3D" id="3.40.50.720">
    <property type="entry name" value="NAD(P)-binding Rossmann-like Domain"/>
    <property type="match status" value="1"/>
</dbReference>
<keyword evidence="2" id="KW-0560">Oxidoreductase</keyword>
<comment type="caution">
    <text evidence="5">The sequence shown here is derived from an EMBL/GenBank/DDBJ whole genome shotgun (WGS) entry which is preliminary data.</text>
</comment>
<evidence type="ECO:0000313" key="5">
    <source>
        <dbReference type="EMBL" id="TRL36361.1"/>
    </source>
</evidence>
<protein>
    <submittedName>
        <fullName evidence="5">SDR family NAD(P)-dependent oxidoreductase</fullName>
    </submittedName>
</protein>
<dbReference type="RefSeq" id="WP_143126613.1">
    <property type="nucleotide sequence ID" value="NZ_VJMG01000055.1"/>
</dbReference>
<proteinExistence type="inferred from homology"/>
<keyword evidence="4" id="KW-0812">Transmembrane</keyword>
<sequence>MHETSSSETGKLAWITGASTGIGRAVAERLVRDGWRVAVSARSADMLEAFAAAHPGRVLAYPLDVTDREATLTVGDRIRAEHGPIDLALFSAGTYKRDSVRQFDSRDLATTINLNVLGTAQAMEAVIPAMVARRSGEIAVIASVAGLVGLPGGGFYGATKAALNNLCQSLAPELAREGVRLRIINPGFVETPLTAKNDFPMPFLISSEQAADAIVAGLKQDRFEIIFPWKMALAIKLLSLLPYGLFFRVTRRMLRKP</sequence>
<name>A0A549T3C0_9HYPH</name>
<keyword evidence="4" id="KW-1133">Transmembrane helix</keyword>
<dbReference type="PRINTS" id="PR00080">
    <property type="entry name" value="SDRFAMILY"/>
</dbReference>
<dbReference type="PANTHER" id="PTHR44196:SF1">
    <property type="entry name" value="DEHYDROGENASE_REDUCTASE SDR FAMILY MEMBER 7B"/>
    <property type="match status" value="1"/>
</dbReference>
<organism evidence="5 6">
    <name type="scientific">Rhizobium straminoryzae</name>
    <dbReference type="NCBI Taxonomy" id="1387186"/>
    <lineage>
        <taxon>Bacteria</taxon>
        <taxon>Pseudomonadati</taxon>
        <taxon>Pseudomonadota</taxon>
        <taxon>Alphaproteobacteria</taxon>
        <taxon>Hyphomicrobiales</taxon>
        <taxon>Rhizobiaceae</taxon>
        <taxon>Rhizobium/Agrobacterium group</taxon>
        <taxon>Rhizobium</taxon>
    </lineage>
</organism>
<dbReference type="AlphaFoldDB" id="A0A549T3C0"/>
<dbReference type="SUPFAM" id="SSF51735">
    <property type="entry name" value="NAD(P)-binding Rossmann-fold domains"/>
    <property type="match status" value="1"/>
</dbReference>
<dbReference type="GO" id="GO:0016020">
    <property type="term" value="C:membrane"/>
    <property type="evidence" value="ECO:0007669"/>
    <property type="project" value="TreeGrafter"/>
</dbReference>
<dbReference type="EMBL" id="VJMG01000055">
    <property type="protein sequence ID" value="TRL36361.1"/>
    <property type="molecule type" value="Genomic_DNA"/>
</dbReference>
<dbReference type="InterPro" id="IPR002347">
    <property type="entry name" value="SDR_fam"/>
</dbReference>
<gene>
    <name evidence="5" type="ORF">FNA46_18105</name>
</gene>
<dbReference type="Pfam" id="PF00106">
    <property type="entry name" value="adh_short"/>
    <property type="match status" value="1"/>
</dbReference>
<accession>A0A549T3C0</accession>
<feature type="transmembrane region" description="Helical" evidence="4">
    <location>
        <begin position="227"/>
        <end position="247"/>
    </location>
</feature>
<keyword evidence="6" id="KW-1185">Reference proteome</keyword>
<dbReference type="PANTHER" id="PTHR44196">
    <property type="entry name" value="DEHYDROGENASE/REDUCTASE SDR FAMILY MEMBER 7B"/>
    <property type="match status" value="1"/>
</dbReference>
<keyword evidence="4" id="KW-0472">Membrane</keyword>
<dbReference type="GO" id="GO:0016491">
    <property type="term" value="F:oxidoreductase activity"/>
    <property type="evidence" value="ECO:0007669"/>
    <property type="project" value="UniProtKB-KW"/>
</dbReference>
<evidence type="ECO:0000256" key="4">
    <source>
        <dbReference type="SAM" id="Phobius"/>
    </source>
</evidence>
<dbReference type="PRINTS" id="PR00081">
    <property type="entry name" value="GDHRDH"/>
</dbReference>
<comment type="similarity">
    <text evidence="1 3">Belongs to the short-chain dehydrogenases/reductases (SDR) family.</text>
</comment>
<evidence type="ECO:0000313" key="6">
    <source>
        <dbReference type="Proteomes" id="UP000316801"/>
    </source>
</evidence>
<dbReference type="InterPro" id="IPR036291">
    <property type="entry name" value="NAD(P)-bd_dom_sf"/>
</dbReference>
<reference evidence="5 6" key="1">
    <citation type="submission" date="2019-07" db="EMBL/GenBank/DDBJ databases">
        <title>Ln-dependent methylotrophs.</title>
        <authorList>
            <person name="Tani A."/>
        </authorList>
    </citation>
    <scope>NUCLEOTIDE SEQUENCE [LARGE SCALE GENOMIC DNA]</scope>
    <source>
        <strain evidence="5 6">SM12</strain>
    </source>
</reference>